<dbReference type="EMBL" id="CAIIXF020000001">
    <property type="protein sequence ID" value="CAH1776256.1"/>
    <property type="molecule type" value="Genomic_DNA"/>
</dbReference>
<gene>
    <name evidence="1" type="ORF">OFUS_LOCUS3448</name>
</gene>
<dbReference type="OrthoDB" id="5989673at2759"/>
<proteinExistence type="predicted"/>
<dbReference type="SUPFAM" id="SSF57603">
    <property type="entry name" value="FnI-like domain"/>
    <property type="match status" value="1"/>
</dbReference>
<evidence type="ECO:0000313" key="1">
    <source>
        <dbReference type="EMBL" id="CAH1776256.1"/>
    </source>
</evidence>
<dbReference type="AlphaFoldDB" id="A0A8J1TRK3"/>
<dbReference type="PANTHER" id="PTHR14308">
    <property type="entry name" value="WAP FOUR-DISULFIDE CORE DOMAIN PROTEIN 1"/>
    <property type="match status" value="1"/>
</dbReference>
<sequence length="198" mass="21609">MASIIVSLLVFWAMVVSPASTRSVASTSPGRSLDIDQEEKGGDQEVAAMEEGHPPPVFDWLSEPPRIIDTGKAWLVPGPVQDVEVELCSVMNSGSVQPEEGDSESDEELEDYETENLFCPTGYRCQIDHLGDLDNGIPDTGHCVLEDGVEEPEDIADDAVPTTTTCLFEGTTYTTGDTFRYENNNCFCRNGEVDCIVH</sequence>
<protein>
    <submittedName>
        <fullName evidence="1">Uncharacterized protein</fullName>
    </submittedName>
</protein>
<dbReference type="PANTHER" id="PTHR14308:SF0">
    <property type="entry name" value="WAP FOUR-DISULFIDE CORE DOMAIN PROTEIN 1"/>
    <property type="match status" value="1"/>
</dbReference>
<organism evidence="1 2">
    <name type="scientific">Owenia fusiformis</name>
    <name type="common">Polychaete worm</name>
    <dbReference type="NCBI Taxonomy" id="6347"/>
    <lineage>
        <taxon>Eukaryota</taxon>
        <taxon>Metazoa</taxon>
        <taxon>Spiralia</taxon>
        <taxon>Lophotrochozoa</taxon>
        <taxon>Annelida</taxon>
        <taxon>Polychaeta</taxon>
        <taxon>Sedentaria</taxon>
        <taxon>Canalipalpata</taxon>
        <taxon>Sabellida</taxon>
        <taxon>Oweniida</taxon>
        <taxon>Oweniidae</taxon>
        <taxon>Owenia</taxon>
    </lineage>
</organism>
<reference evidence="1" key="1">
    <citation type="submission" date="2022-03" db="EMBL/GenBank/DDBJ databases">
        <authorList>
            <person name="Martin C."/>
        </authorList>
    </citation>
    <scope>NUCLEOTIDE SEQUENCE</scope>
</reference>
<name>A0A8J1TRK3_OWEFU</name>
<dbReference type="InterPro" id="IPR042357">
    <property type="entry name" value="WFDC1"/>
</dbReference>
<dbReference type="Proteomes" id="UP000749559">
    <property type="component" value="Unassembled WGS sequence"/>
</dbReference>
<dbReference type="GO" id="GO:0005615">
    <property type="term" value="C:extracellular space"/>
    <property type="evidence" value="ECO:0007669"/>
    <property type="project" value="TreeGrafter"/>
</dbReference>
<keyword evidence="2" id="KW-1185">Reference proteome</keyword>
<accession>A0A8J1TRK3</accession>
<evidence type="ECO:0000313" key="2">
    <source>
        <dbReference type="Proteomes" id="UP000749559"/>
    </source>
</evidence>
<dbReference type="GO" id="GO:0001558">
    <property type="term" value="P:regulation of cell growth"/>
    <property type="evidence" value="ECO:0007669"/>
    <property type="project" value="TreeGrafter"/>
</dbReference>
<comment type="caution">
    <text evidence="1">The sequence shown here is derived from an EMBL/GenBank/DDBJ whole genome shotgun (WGS) entry which is preliminary data.</text>
</comment>